<evidence type="ECO:0000256" key="4">
    <source>
        <dbReference type="ARBA" id="ARBA00022617"/>
    </source>
</evidence>
<comment type="similarity">
    <text evidence="15">Belongs to the heme-copper respiratory oxidase family.</text>
</comment>
<dbReference type="GO" id="GO:0004129">
    <property type="term" value="F:cytochrome-c oxidase activity"/>
    <property type="evidence" value="ECO:0007669"/>
    <property type="project" value="UniProtKB-EC"/>
</dbReference>
<dbReference type="InterPro" id="IPR023616">
    <property type="entry name" value="Cyt_c_oxase-like_su1_dom"/>
</dbReference>
<keyword evidence="12 16" id="KW-0186">Copper</keyword>
<dbReference type="GO" id="GO:0015990">
    <property type="term" value="P:electron transport coupled proton transport"/>
    <property type="evidence" value="ECO:0007669"/>
    <property type="project" value="InterPro"/>
</dbReference>
<evidence type="ECO:0000256" key="13">
    <source>
        <dbReference type="ARBA" id="ARBA00023136"/>
    </source>
</evidence>
<feature type="transmembrane region" description="Helical" evidence="16">
    <location>
        <begin position="454"/>
        <end position="476"/>
    </location>
</feature>
<evidence type="ECO:0000256" key="10">
    <source>
        <dbReference type="ARBA" id="ARBA00022989"/>
    </source>
</evidence>
<feature type="transmembrane region" description="Helical" evidence="16">
    <location>
        <begin position="214"/>
        <end position="242"/>
    </location>
</feature>
<evidence type="ECO:0000256" key="12">
    <source>
        <dbReference type="ARBA" id="ARBA00023008"/>
    </source>
</evidence>
<feature type="transmembrane region" description="Helical" evidence="16">
    <location>
        <begin position="82"/>
        <end position="110"/>
    </location>
</feature>
<feature type="transmembrane region" description="Helical" evidence="16">
    <location>
        <begin position="284"/>
        <end position="300"/>
    </location>
</feature>
<evidence type="ECO:0000256" key="3">
    <source>
        <dbReference type="ARBA" id="ARBA00022448"/>
    </source>
</evidence>
<keyword evidence="6 15" id="KW-0812">Transmembrane</keyword>
<dbReference type="RefSeq" id="WP_261514610.1">
    <property type="nucleotide sequence ID" value="NZ_JAODNV010000006.1"/>
</dbReference>
<feature type="transmembrane region" description="Helical" evidence="16">
    <location>
        <begin position="312"/>
        <end position="334"/>
    </location>
</feature>
<accession>A0A9X2X5V3</accession>
<keyword evidence="5 15" id="KW-0679">Respiratory chain</keyword>
<evidence type="ECO:0000256" key="15">
    <source>
        <dbReference type="RuleBase" id="RU000370"/>
    </source>
</evidence>
<feature type="transmembrane region" description="Helical" evidence="16">
    <location>
        <begin position="376"/>
        <end position="399"/>
    </location>
</feature>
<dbReference type="GO" id="GO:0005886">
    <property type="term" value="C:plasma membrane"/>
    <property type="evidence" value="ECO:0007669"/>
    <property type="project" value="UniProtKB-SubCell"/>
</dbReference>
<reference evidence="18" key="1">
    <citation type="submission" date="2022-08" db="EMBL/GenBank/DDBJ databases">
        <title>Chelativorans sichuanense sp. nov., a paraffin oil-degrading bacterium isolated from a mixture of oil-based drill cuttings and paddy soil.</title>
        <authorList>
            <person name="Yu J."/>
            <person name="Liu H."/>
            <person name="Chen Q."/>
        </authorList>
    </citation>
    <scope>NUCLEOTIDE SEQUENCE</scope>
    <source>
        <strain evidence="18">SCAU 2101</strain>
    </source>
</reference>
<keyword evidence="16" id="KW-1003">Cell membrane</keyword>
<evidence type="ECO:0000256" key="8">
    <source>
        <dbReference type="ARBA" id="ARBA00022967"/>
    </source>
</evidence>
<name>A0A9X2X5V3_9HYPH</name>
<evidence type="ECO:0000259" key="17">
    <source>
        <dbReference type="PROSITE" id="PS50855"/>
    </source>
</evidence>
<dbReference type="PROSITE" id="PS50855">
    <property type="entry name" value="COX1"/>
    <property type="match status" value="1"/>
</dbReference>
<dbReference type="InterPro" id="IPR036927">
    <property type="entry name" value="Cyt_c_oxase-like_su1_sf"/>
</dbReference>
<proteinExistence type="inferred from homology"/>
<evidence type="ECO:0000256" key="5">
    <source>
        <dbReference type="ARBA" id="ARBA00022660"/>
    </source>
</evidence>
<evidence type="ECO:0000256" key="9">
    <source>
        <dbReference type="ARBA" id="ARBA00022982"/>
    </source>
</evidence>
<organism evidence="18 19">
    <name type="scientific">Chelativorans petroleitrophicus</name>
    <dbReference type="NCBI Taxonomy" id="2975484"/>
    <lineage>
        <taxon>Bacteria</taxon>
        <taxon>Pseudomonadati</taxon>
        <taxon>Pseudomonadota</taxon>
        <taxon>Alphaproteobacteria</taxon>
        <taxon>Hyphomicrobiales</taxon>
        <taxon>Phyllobacteriaceae</taxon>
        <taxon>Chelativorans</taxon>
    </lineage>
</organism>
<dbReference type="GO" id="GO:0020037">
    <property type="term" value="F:heme binding"/>
    <property type="evidence" value="ECO:0007669"/>
    <property type="project" value="InterPro"/>
</dbReference>
<evidence type="ECO:0000256" key="11">
    <source>
        <dbReference type="ARBA" id="ARBA00023004"/>
    </source>
</evidence>
<keyword evidence="4 15" id="KW-0349">Heme</keyword>
<feature type="transmembrane region" description="Helical" evidence="16">
    <location>
        <begin position="42"/>
        <end position="62"/>
    </location>
</feature>
<feature type="transmembrane region" description="Helical" evidence="16">
    <location>
        <begin position="130"/>
        <end position="152"/>
    </location>
</feature>
<feature type="transmembrane region" description="Helical" evidence="16">
    <location>
        <begin position="340"/>
        <end position="364"/>
    </location>
</feature>
<feature type="transmembrane region" description="Helical" evidence="16">
    <location>
        <begin position="172"/>
        <end position="193"/>
    </location>
</feature>
<dbReference type="GO" id="GO:0009060">
    <property type="term" value="P:aerobic respiration"/>
    <property type="evidence" value="ECO:0007669"/>
    <property type="project" value="InterPro"/>
</dbReference>
<protein>
    <recommendedName>
        <fullName evidence="16">Cytochrome c oxidase subunit 1</fullName>
        <ecNumber evidence="16">7.1.1.9</ecNumber>
    </recommendedName>
</protein>
<dbReference type="InterPro" id="IPR023615">
    <property type="entry name" value="Cyt_c_Oxase_su1_BS"/>
</dbReference>
<dbReference type="EMBL" id="JAODNV010000006">
    <property type="protein sequence ID" value="MCT8989757.1"/>
    <property type="molecule type" value="Genomic_DNA"/>
</dbReference>
<feature type="transmembrane region" description="Helical" evidence="16">
    <location>
        <begin position="496"/>
        <end position="520"/>
    </location>
</feature>
<feature type="domain" description="Cytochrome oxidase subunit I profile" evidence="17">
    <location>
        <begin position="23"/>
        <end position="560"/>
    </location>
</feature>
<evidence type="ECO:0000256" key="1">
    <source>
        <dbReference type="ARBA" id="ARBA00004141"/>
    </source>
</evidence>
<dbReference type="PRINTS" id="PR01165">
    <property type="entry name" value="CYCOXIDASEI"/>
</dbReference>
<keyword evidence="19" id="KW-1185">Reference proteome</keyword>
<keyword evidence="7 16" id="KW-0479">Metal-binding</keyword>
<comment type="function">
    <text evidence="16">Cytochrome c oxidase is the component of the respiratory chain that catalyzes the reduction of oxygen to water. Subunits 1-3 form the functional core of the enzyme complex. CO I is the catalytic subunit of the enzyme. Electrons originating in cytochrome c are transferred via the copper A center of subunit 2 and heme A of subunit 1 to the bimetallic center formed by heme A3 and copper B.</text>
</comment>
<keyword evidence="9 15" id="KW-0249">Electron transport</keyword>
<evidence type="ECO:0000313" key="18">
    <source>
        <dbReference type="EMBL" id="MCT8989757.1"/>
    </source>
</evidence>
<feature type="transmembrane region" description="Helical" evidence="16">
    <location>
        <begin position="411"/>
        <end position="434"/>
    </location>
</feature>
<keyword evidence="8" id="KW-1278">Translocase</keyword>
<dbReference type="GO" id="GO:0046872">
    <property type="term" value="F:metal ion binding"/>
    <property type="evidence" value="ECO:0007669"/>
    <property type="project" value="UniProtKB-KW"/>
</dbReference>
<keyword evidence="10 16" id="KW-1133">Transmembrane helix</keyword>
<comment type="caution">
    <text evidence="18">The sequence shown here is derived from an EMBL/GenBank/DDBJ whole genome shotgun (WGS) entry which is preliminary data.</text>
</comment>
<dbReference type="SUPFAM" id="SSF81442">
    <property type="entry name" value="Cytochrome c oxidase subunit I-like"/>
    <property type="match status" value="1"/>
</dbReference>
<dbReference type="Gene3D" id="1.20.210.10">
    <property type="entry name" value="Cytochrome c oxidase-like, subunit I domain"/>
    <property type="match status" value="1"/>
</dbReference>
<dbReference type="NCBIfam" id="TIGR02891">
    <property type="entry name" value="CtaD_CoxA"/>
    <property type="match status" value="1"/>
</dbReference>
<keyword evidence="3 15" id="KW-0813">Transport</keyword>
<comment type="subcellular location">
    <subcellularLocation>
        <location evidence="16">Cell membrane</location>
        <topology evidence="16">Multi-pass membrane protein</topology>
    </subcellularLocation>
    <subcellularLocation>
        <location evidence="1">Membrane</location>
        <topology evidence="1">Multi-pass membrane protein</topology>
    </subcellularLocation>
</comment>
<dbReference type="InterPro" id="IPR014241">
    <property type="entry name" value="Cyt_c_oxidase_su1_bac"/>
</dbReference>
<evidence type="ECO:0000256" key="14">
    <source>
        <dbReference type="ARBA" id="ARBA00047816"/>
    </source>
</evidence>
<dbReference type="PANTHER" id="PTHR10422">
    <property type="entry name" value="CYTOCHROME C OXIDASE SUBUNIT 1"/>
    <property type="match status" value="1"/>
</dbReference>
<keyword evidence="13 16" id="KW-0472">Membrane</keyword>
<dbReference type="PROSITE" id="PS00077">
    <property type="entry name" value="COX1_CUB"/>
    <property type="match status" value="1"/>
</dbReference>
<comment type="pathway">
    <text evidence="2 16">Energy metabolism; oxidative phosphorylation.</text>
</comment>
<dbReference type="GO" id="GO:0022904">
    <property type="term" value="P:respiratory electron transport chain"/>
    <property type="evidence" value="ECO:0007669"/>
    <property type="project" value="TreeGrafter"/>
</dbReference>
<keyword evidence="11 16" id="KW-0408">Iron</keyword>
<evidence type="ECO:0000256" key="7">
    <source>
        <dbReference type="ARBA" id="ARBA00022723"/>
    </source>
</evidence>
<dbReference type="Proteomes" id="UP001149009">
    <property type="component" value="Unassembled WGS sequence"/>
</dbReference>
<dbReference type="PANTHER" id="PTHR10422:SF18">
    <property type="entry name" value="CYTOCHROME C OXIDASE SUBUNIT 1"/>
    <property type="match status" value="1"/>
</dbReference>
<evidence type="ECO:0000256" key="16">
    <source>
        <dbReference type="RuleBase" id="RU363061"/>
    </source>
</evidence>
<gene>
    <name evidence="18" type="primary">ctaD</name>
    <name evidence="18" type="ORF">NYR54_05550</name>
</gene>
<evidence type="ECO:0000256" key="2">
    <source>
        <dbReference type="ARBA" id="ARBA00004673"/>
    </source>
</evidence>
<dbReference type="InterPro" id="IPR000883">
    <property type="entry name" value="Cyt_C_Oxase_1"/>
</dbReference>
<dbReference type="EC" id="7.1.1.9" evidence="16"/>
<sequence length="592" mass="66168">MVDATPRADDIIPPAEVPELELYHPKSWWTTYVFSQDAKVIAIQYAGTAIAIGLVALVLSWLMRLQLGFPGTFSFITPEAYYQFVTMHGMIMVIYLLTALFLGGFGNYLIPLMVGARDMVFPYVNMLSYWVYLLAVLVLVASFFASGGPTGAGWTLYPPQAILSGTPGGQSWGIILMLVSLIIFIIGFTMGGLNYVVTVIQGRTRGMTLMRMPLTVWGIFTATVMALLAFPALFVACVMMLFDRVLGTSFFMPALVEMGQQLSYGGGSPILFQHLFWFFGHPEVYIVALPAFGIVSDLISTHARKNIFGYRMMVWAIVVIGALSFIVWAHHMYVSGMHPWFGFFFATTTLIIAIPTAIKVYNWVLTLWRGDIHLTVPMLFALAFIVTFVNGGLTGLFLGNVVVDVPLSDTMFVVAHFHMVMGVAPILVIFGAIYHWYPKMTGRMLDERMGRFHFWVTFVGAYAIFFPMHYVGLVGVPRRYPELGDSAFIPASVHDLNAFITIAALIVGFAQMVFLFNIFWSLRHGKEAGPNPWRATSLEWQTPTTPPPHGNWGDERPVVYRWAYDYSVPDAPQDFIPQNDPWPQKVPAARQA</sequence>
<evidence type="ECO:0000313" key="19">
    <source>
        <dbReference type="Proteomes" id="UP001149009"/>
    </source>
</evidence>
<evidence type="ECO:0000256" key="6">
    <source>
        <dbReference type="ARBA" id="ARBA00022692"/>
    </source>
</evidence>
<dbReference type="Pfam" id="PF00115">
    <property type="entry name" value="COX1"/>
    <property type="match status" value="1"/>
</dbReference>
<comment type="catalytic activity">
    <reaction evidence="14 16">
        <text>4 Fe(II)-[cytochrome c] + O2 + 8 H(+)(in) = 4 Fe(III)-[cytochrome c] + 2 H2O + 4 H(+)(out)</text>
        <dbReference type="Rhea" id="RHEA:11436"/>
        <dbReference type="Rhea" id="RHEA-COMP:10350"/>
        <dbReference type="Rhea" id="RHEA-COMP:14399"/>
        <dbReference type="ChEBI" id="CHEBI:15377"/>
        <dbReference type="ChEBI" id="CHEBI:15378"/>
        <dbReference type="ChEBI" id="CHEBI:15379"/>
        <dbReference type="ChEBI" id="CHEBI:29033"/>
        <dbReference type="ChEBI" id="CHEBI:29034"/>
        <dbReference type="EC" id="7.1.1.9"/>
    </reaction>
</comment>
<dbReference type="AlphaFoldDB" id="A0A9X2X5V3"/>